<dbReference type="NCBIfam" id="TIGR02573">
    <property type="entry name" value="LcrG_PcrG"/>
    <property type="match status" value="1"/>
</dbReference>
<protein>
    <recommendedName>
        <fullName evidence="4">Type III secretion protein LcrG</fullName>
    </recommendedName>
</protein>
<reference evidence="2 3" key="1">
    <citation type="submission" date="2007-08" db="EMBL/GenBank/DDBJ databases">
        <authorList>
            <consortium name="The Vibrio harveyi Genome Sequencing Project"/>
            <person name="Bassler B."/>
            <person name="Clifton S.W."/>
            <person name="Fulton L."/>
            <person name="Delehaunty K."/>
            <person name="Fronick C."/>
            <person name="Harrison M."/>
            <person name="Markivic C."/>
            <person name="Fulton R."/>
            <person name="Tin-Wollam A.-M."/>
            <person name="Shah N."/>
            <person name="Pepin K."/>
            <person name="Nash W."/>
            <person name="Thiruvilangam P."/>
            <person name="Bhonagiri V."/>
            <person name="Waters C."/>
            <person name="Tu K.C."/>
            <person name="Irgon J."/>
            <person name="Wilson R.K."/>
        </authorList>
    </citation>
    <scope>NUCLEOTIDE SEQUENCE [LARGE SCALE GENOMIC DNA]</scope>
    <source>
        <strain evidence="3">ATCC BAA-1116 / BB120</strain>
    </source>
</reference>
<gene>
    <name evidence="2" type="ordered locus">VIBHAR_01738</name>
</gene>
<name>A7MZ32_VIBC1</name>
<organism evidence="2 3">
    <name type="scientific">Vibrio campbellii (strain ATCC BAA-1116)</name>
    <dbReference type="NCBI Taxonomy" id="2902295"/>
    <lineage>
        <taxon>Bacteria</taxon>
        <taxon>Pseudomonadati</taxon>
        <taxon>Pseudomonadota</taxon>
        <taxon>Gammaproteobacteria</taxon>
        <taxon>Vibrionales</taxon>
        <taxon>Vibrionaceae</taxon>
        <taxon>Vibrio</taxon>
    </lineage>
</organism>
<accession>A7MZ32</accession>
<sequence length="105" mass="11923">MLRFKIGPKMKQPFTETIENSELAIRNAEDRTDVFNELLEGLGVGPVAGNILLDGLNASPQLMKQAEHELLEEVQRRRQQQHQPQAASTKGTRRKRPTMMRGMVI</sequence>
<proteinExistence type="predicted"/>
<dbReference type="InterPro" id="IPR009863">
    <property type="entry name" value="T3SS_LcrG_PcrG"/>
</dbReference>
<evidence type="ECO:0000313" key="3">
    <source>
        <dbReference type="Proteomes" id="UP000008152"/>
    </source>
</evidence>
<dbReference type="EMBL" id="CP000789">
    <property type="protein sequence ID" value="ABU70707.1"/>
    <property type="molecule type" value="Genomic_DNA"/>
</dbReference>
<feature type="region of interest" description="Disordered" evidence="1">
    <location>
        <begin position="74"/>
        <end position="105"/>
    </location>
</feature>
<evidence type="ECO:0008006" key="4">
    <source>
        <dbReference type="Google" id="ProtNLM"/>
    </source>
</evidence>
<dbReference type="Pfam" id="PF07216">
    <property type="entry name" value="LcrG"/>
    <property type="match status" value="1"/>
</dbReference>
<dbReference type="KEGG" id="vha:VIBHAR_01738"/>
<dbReference type="Proteomes" id="UP000008152">
    <property type="component" value="Chromosome I"/>
</dbReference>
<dbReference type="AlphaFoldDB" id="A7MZ32"/>
<evidence type="ECO:0000313" key="2">
    <source>
        <dbReference type="EMBL" id="ABU70707.1"/>
    </source>
</evidence>
<dbReference type="PATRIC" id="fig|338187.36.peg.1657"/>
<evidence type="ECO:0000256" key="1">
    <source>
        <dbReference type="SAM" id="MobiDB-lite"/>
    </source>
</evidence>